<gene>
    <name evidence="1" type="ORF">HELGO_WM21132</name>
</gene>
<sequence>MKIIVLLVLLKSLAFSEIIIMTSTKNKLLKVTKKELTDIYLKKKSTIQGISVIPIDNRKNYEEFCRKVINKTPKQMRAYWARELFRGTKKPPKIQNDKQIKNTLQKNKQIISYASSKLTGKIILQISK</sequence>
<name>A0A6S6TU74_9BACT</name>
<dbReference type="AlphaFoldDB" id="A0A6S6TU74"/>
<dbReference type="EMBL" id="CACVAR010000305">
    <property type="protein sequence ID" value="CAA6819743.1"/>
    <property type="molecule type" value="Genomic_DNA"/>
</dbReference>
<protein>
    <recommendedName>
        <fullName evidence="2">Phosphate ABC transporter substrate-binding protein</fullName>
    </recommendedName>
</protein>
<organism evidence="1">
    <name type="scientific">uncultured Sulfurovum sp</name>
    <dbReference type="NCBI Taxonomy" id="269237"/>
    <lineage>
        <taxon>Bacteria</taxon>
        <taxon>Pseudomonadati</taxon>
        <taxon>Campylobacterota</taxon>
        <taxon>Epsilonproteobacteria</taxon>
        <taxon>Campylobacterales</taxon>
        <taxon>Sulfurovaceae</taxon>
        <taxon>Sulfurovum</taxon>
        <taxon>environmental samples</taxon>
    </lineage>
</organism>
<reference evidence="1" key="1">
    <citation type="submission" date="2020-01" db="EMBL/GenBank/DDBJ databases">
        <authorList>
            <person name="Meier V. D."/>
            <person name="Meier V D."/>
        </authorList>
    </citation>
    <scope>NUCLEOTIDE SEQUENCE</scope>
    <source>
        <strain evidence="1">HLG_WM_MAG_03</strain>
    </source>
</reference>
<accession>A0A6S6TU74</accession>
<proteinExistence type="predicted"/>
<evidence type="ECO:0000313" key="1">
    <source>
        <dbReference type="EMBL" id="CAA6819743.1"/>
    </source>
</evidence>
<evidence type="ECO:0008006" key="2">
    <source>
        <dbReference type="Google" id="ProtNLM"/>
    </source>
</evidence>